<dbReference type="Gene3D" id="3.40.50.2300">
    <property type="match status" value="2"/>
</dbReference>
<dbReference type="HOGENOM" id="CLU_027128_6_1_7"/>
<protein>
    <submittedName>
        <fullName evidence="5">High-affinity branched-chain amino acid transporter, periplasmic Leu/Ile/Val-binding protein</fullName>
    </submittedName>
</protein>
<evidence type="ECO:0000256" key="3">
    <source>
        <dbReference type="SAM" id="SignalP"/>
    </source>
</evidence>
<feature type="signal peptide" evidence="3">
    <location>
        <begin position="1"/>
        <end position="20"/>
    </location>
</feature>
<dbReference type="OrthoDB" id="9772589at2"/>
<comment type="similarity">
    <text evidence="1">Belongs to the leucine-binding protein family.</text>
</comment>
<dbReference type="EMBL" id="CP009043">
    <property type="protein sequence ID" value="AII14324.1"/>
    <property type="molecule type" value="Genomic_DNA"/>
</dbReference>
<sequence length="372" mass="39758">MKKISLITSIALLAASSLMAKEVKVGVIMPITGAVAAYGQTAWAGIEMANKLEPTLKNGDTVKLVLVDNKGDKVETTTAATRLVTDDKVAGLIGAMVTGNTQQVLQIADEKKVPMIAPAATADKLLDRAKYGARVTFMDSFQGTSFATYAAKSLNLKTAVVVVDQSTSYSIGLAKAFKKQYEKDGGKILKELKISSGDKDFKAIVSQIGSLNPSLVYMPFYHPEAALIVRQAKQIGLNTQFASGDGVSNDTFIELAGDAANGYFYTDAFDSTNPPTAKSKEFVAAYVKEKNSSDIPGFTALGADSYFLMIDAMNRCENPEDKECVNKQIKSTKNFEGVSGIINIDPKGNAVRSVVIKEIKGGKAVYKDTVNP</sequence>
<feature type="chain" id="PRO_5001712143" evidence="3">
    <location>
        <begin position="21"/>
        <end position="372"/>
    </location>
</feature>
<evidence type="ECO:0000313" key="5">
    <source>
        <dbReference type="EMBL" id="AII14324.1"/>
    </source>
</evidence>
<dbReference type="Proteomes" id="UP000028486">
    <property type="component" value="Chromosome"/>
</dbReference>
<evidence type="ECO:0000313" key="6">
    <source>
        <dbReference type="Proteomes" id="UP000028486"/>
    </source>
</evidence>
<dbReference type="Pfam" id="PF13458">
    <property type="entry name" value="Peripla_BP_6"/>
    <property type="match status" value="1"/>
</dbReference>
<evidence type="ECO:0000256" key="2">
    <source>
        <dbReference type="ARBA" id="ARBA00022729"/>
    </source>
</evidence>
<keyword evidence="2 3" id="KW-0732">Signal</keyword>
<dbReference type="eggNOG" id="COG0683">
    <property type="taxonomic scope" value="Bacteria"/>
</dbReference>
<dbReference type="SUPFAM" id="SSF53822">
    <property type="entry name" value="Periplasmic binding protein-like I"/>
    <property type="match status" value="1"/>
</dbReference>
<evidence type="ECO:0000259" key="4">
    <source>
        <dbReference type="Pfam" id="PF13458"/>
    </source>
</evidence>
<dbReference type="KEGG" id="caj:CIG1485E_0458"/>
<dbReference type="RefSeq" id="WP_038453280.1">
    <property type="nucleotide sequence ID" value="NZ_CP009043.1"/>
</dbReference>
<proteinExistence type="inferred from homology"/>
<dbReference type="STRING" id="1244531.CIG2463D_0459"/>
<gene>
    <name evidence="5" type="primary">livK</name>
    <name evidence="5" type="ORF">CIG1485E_0458</name>
</gene>
<evidence type="ECO:0000256" key="1">
    <source>
        <dbReference type="ARBA" id="ARBA00010062"/>
    </source>
</evidence>
<dbReference type="InterPro" id="IPR051010">
    <property type="entry name" value="BCAA_transport"/>
</dbReference>
<feature type="domain" description="Leucine-binding protein" evidence="4">
    <location>
        <begin position="22"/>
        <end position="362"/>
    </location>
</feature>
<dbReference type="PANTHER" id="PTHR30483">
    <property type="entry name" value="LEUCINE-SPECIFIC-BINDING PROTEIN"/>
    <property type="match status" value="1"/>
</dbReference>
<reference evidence="6" key="1">
    <citation type="journal article" date="2014" name="Genome Announc.">
        <title>Complete Genome Sequence of Campylobacter iguaniorum Strain 1485ET, Isolated from a Bearded Dragon (Pogona vitticeps).</title>
        <authorList>
            <person name="Gilbert M.J."/>
            <person name="Miller W.G."/>
            <person name="Yee E."/>
            <person name="Kik M."/>
            <person name="Wagenaar J.A."/>
            <person name="Duim B."/>
        </authorList>
    </citation>
    <scope>NUCLEOTIDE SEQUENCE [LARGE SCALE GENOMIC DNA]</scope>
    <source>
        <strain evidence="6">1485E</strain>
    </source>
</reference>
<dbReference type="InterPro" id="IPR028082">
    <property type="entry name" value="Peripla_BP_I"/>
</dbReference>
<dbReference type="PANTHER" id="PTHR30483:SF6">
    <property type="entry name" value="PERIPLASMIC BINDING PROTEIN OF ABC TRANSPORTER FOR NATURAL AMINO ACIDS"/>
    <property type="match status" value="1"/>
</dbReference>
<dbReference type="AlphaFoldDB" id="A0A076FES4"/>
<keyword evidence="6" id="KW-1185">Reference proteome</keyword>
<organism evidence="5 6">
    <name type="scientific">Campylobacter iguaniorum</name>
    <dbReference type="NCBI Taxonomy" id="1244531"/>
    <lineage>
        <taxon>Bacteria</taxon>
        <taxon>Pseudomonadati</taxon>
        <taxon>Campylobacterota</taxon>
        <taxon>Epsilonproteobacteria</taxon>
        <taxon>Campylobacterales</taxon>
        <taxon>Campylobacteraceae</taxon>
        <taxon>Campylobacter</taxon>
    </lineage>
</organism>
<name>A0A076FES4_9BACT</name>
<dbReference type="InterPro" id="IPR028081">
    <property type="entry name" value="Leu-bd"/>
</dbReference>
<accession>A0A076FES4</accession>
<dbReference type="CDD" id="cd06347">
    <property type="entry name" value="PBP1_ABC_LivK_ligand_binding-like"/>
    <property type="match status" value="1"/>
</dbReference>